<evidence type="ECO:0000313" key="1">
    <source>
        <dbReference type="WBParaSite" id="SCUD_0001392101-mRNA-1"/>
    </source>
</evidence>
<protein>
    <submittedName>
        <fullName evidence="1">CPXV211 protein</fullName>
    </submittedName>
</protein>
<dbReference type="WBParaSite" id="SCUD_0001392101-mRNA-1">
    <property type="protein sequence ID" value="SCUD_0001392101-mRNA-1"/>
    <property type="gene ID" value="SCUD_0001392101"/>
</dbReference>
<name>A0A183KFX2_9TREM</name>
<reference evidence="1" key="1">
    <citation type="submission" date="2016-06" db="UniProtKB">
        <authorList>
            <consortium name="WormBaseParasite"/>
        </authorList>
    </citation>
    <scope>IDENTIFICATION</scope>
</reference>
<organism evidence="1">
    <name type="scientific">Schistosoma curassoni</name>
    <dbReference type="NCBI Taxonomy" id="6186"/>
    <lineage>
        <taxon>Eukaryota</taxon>
        <taxon>Metazoa</taxon>
        <taxon>Spiralia</taxon>
        <taxon>Lophotrochozoa</taxon>
        <taxon>Platyhelminthes</taxon>
        <taxon>Trematoda</taxon>
        <taxon>Digenea</taxon>
        <taxon>Strigeidida</taxon>
        <taxon>Schistosomatoidea</taxon>
        <taxon>Schistosomatidae</taxon>
        <taxon>Schistosoma</taxon>
    </lineage>
</organism>
<accession>A0A183KFX2</accession>
<sequence length="85" mass="10117">MSINILSDPKLYKNSICVLKCHFYYYYDLMIDYNSGNYYYDYCCHCYAKNTLIHLIMPESVVHLIVSYLPYKIAGKTYLNTNTTR</sequence>
<proteinExistence type="predicted"/>
<dbReference type="AlphaFoldDB" id="A0A183KFX2"/>